<dbReference type="SUPFAM" id="SSF54654">
    <property type="entry name" value="CI-2 family of serine protease inhibitors"/>
    <property type="match status" value="1"/>
</dbReference>
<dbReference type="InterPro" id="IPR000864">
    <property type="entry name" value="Prot_inh_pot1"/>
</dbReference>
<proteinExistence type="inferred from homology"/>
<dbReference type="PANTHER" id="PTHR33091:SF29">
    <property type="entry name" value="SUBTILISIN INHIBITOR 1"/>
    <property type="match status" value="1"/>
</dbReference>
<dbReference type="PRINTS" id="PR00292">
    <property type="entry name" value="POTATOINHBTR"/>
</dbReference>
<name>T1FZV7_HELRO</name>
<keyword evidence="2" id="KW-0646">Protease inhibitor</keyword>
<dbReference type="OrthoDB" id="10013825at2759"/>
<dbReference type="eggNOG" id="ENOG502R8G2">
    <property type="taxonomic scope" value="Eukaryota"/>
</dbReference>
<dbReference type="GO" id="GO:0004867">
    <property type="term" value="F:serine-type endopeptidase inhibitor activity"/>
    <property type="evidence" value="ECO:0007669"/>
    <property type="project" value="UniProtKB-KW"/>
</dbReference>
<dbReference type="EMBL" id="KB097639">
    <property type="protein sequence ID" value="ESN93030.1"/>
    <property type="molecule type" value="Genomic_DNA"/>
</dbReference>
<reference evidence="5" key="3">
    <citation type="submission" date="2015-06" db="UniProtKB">
        <authorList>
            <consortium name="EnsemblMetazoa"/>
        </authorList>
    </citation>
    <scope>IDENTIFICATION</scope>
</reference>
<accession>T1FZV7</accession>
<evidence type="ECO:0000313" key="6">
    <source>
        <dbReference type="Proteomes" id="UP000015101"/>
    </source>
</evidence>
<dbReference type="EnsemblMetazoa" id="HelroT69476">
    <property type="protein sequence ID" value="HelroP69476"/>
    <property type="gene ID" value="HelroG69476"/>
</dbReference>
<dbReference type="GO" id="GO:0009611">
    <property type="term" value="P:response to wounding"/>
    <property type="evidence" value="ECO:0007669"/>
    <property type="project" value="InterPro"/>
</dbReference>
<comment type="similarity">
    <text evidence="1">Belongs to the protease inhibitor I13 (potato type I serine protease inhibitor) family.</text>
</comment>
<dbReference type="PROSITE" id="PS00285">
    <property type="entry name" value="POTATO_INHIBITOR"/>
    <property type="match status" value="1"/>
</dbReference>
<sequence>MADSKTSWPELVGKCGEEAKAIVLRERPDLSEVEVIRDNSPVTMDYREDRVRIFTDEHGKVSCPPSCG</sequence>
<dbReference type="AlphaFoldDB" id="T1FZV7"/>
<dbReference type="OMA" id="KQSWPEC"/>
<reference evidence="4 6" key="2">
    <citation type="journal article" date="2013" name="Nature">
        <title>Insights into bilaterian evolution from three spiralian genomes.</title>
        <authorList>
            <person name="Simakov O."/>
            <person name="Marletaz F."/>
            <person name="Cho S.J."/>
            <person name="Edsinger-Gonzales E."/>
            <person name="Havlak P."/>
            <person name="Hellsten U."/>
            <person name="Kuo D.H."/>
            <person name="Larsson T."/>
            <person name="Lv J."/>
            <person name="Arendt D."/>
            <person name="Savage R."/>
            <person name="Osoegawa K."/>
            <person name="de Jong P."/>
            <person name="Grimwood J."/>
            <person name="Chapman J.A."/>
            <person name="Shapiro H."/>
            <person name="Aerts A."/>
            <person name="Otillar R.P."/>
            <person name="Terry A.Y."/>
            <person name="Boore J.L."/>
            <person name="Grigoriev I.V."/>
            <person name="Lindberg D.R."/>
            <person name="Seaver E.C."/>
            <person name="Weisblat D.A."/>
            <person name="Putnam N.H."/>
            <person name="Rokhsar D.S."/>
        </authorList>
    </citation>
    <scope>NUCLEOTIDE SEQUENCE</scope>
</reference>
<evidence type="ECO:0000313" key="4">
    <source>
        <dbReference type="EMBL" id="ESN93030.1"/>
    </source>
</evidence>
<keyword evidence="6" id="KW-1185">Reference proteome</keyword>
<dbReference type="RefSeq" id="XP_009028832.1">
    <property type="nucleotide sequence ID" value="XM_009030584.1"/>
</dbReference>
<organism evidence="5 6">
    <name type="scientific">Helobdella robusta</name>
    <name type="common">Californian leech</name>
    <dbReference type="NCBI Taxonomy" id="6412"/>
    <lineage>
        <taxon>Eukaryota</taxon>
        <taxon>Metazoa</taxon>
        <taxon>Spiralia</taxon>
        <taxon>Lophotrochozoa</taxon>
        <taxon>Annelida</taxon>
        <taxon>Clitellata</taxon>
        <taxon>Hirudinea</taxon>
        <taxon>Rhynchobdellida</taxon>
        <taxon>Glossiphoniidae</taxon>
        <taxon>Helobdella</taxon>
    </lineage>
</organism>
<dbReference type="Pfam" id="PF00280">
    <property type="entry name" value="potato_inhibit"/>
    <property type="match status" value="1"/>
</dbReference>
<evidence type="ECO:0000256" key="2">
    <source>
        <dbReference type="ARBA" id="ARBA00022690"/>
    </source>
</evidence>
<evidence type="ECO:0000313" key="5">
    <source>
        <dbReference type="EnsemblMetazoa" id="HelroP69476"/>
    </source>
</evidence>
<dbReference type="KEGG" id="hro:HELRODRAFT_69476"/>
<dbReference type="STRING" id="6412.T1FZV7"/>
<dbReference type="Gene3D" id="3.30.10.10">
    <property type="entry name" value="Trypsin Inhibitor V, subunit A"/>
    <property type="match status" value="1"/>
</dbReference>
<dbReference type="EMBL" id="AMQM01001980">
    <property type="status" value="NOT_ANNOTATED_CDS"/>
    <property type="molecule type" value="Genomic_DNA"/>
</dbReference>
<dbReference type="InterPro" id="IPR036354">
    <property type="entry name" value="Prot_inh_pot1_sf"/>
</dbReference>
<dbReference type="PANTHER" id="PTHR33091">
    <property type="entry name" value="PROTEIN, PUTATIVE, EXPRESSED-RELATED"/>
    <property type="match status" value="1"/>
</dbReference>
<evidence type="ECO:0000256" key="3">
    <source>
        <dbReference type="ARBA" id="ARBA00022900"/>
    </source>
</evidence>
<evidence type="ECO:0000256" key="1">
    <source>
        <dbReference type="ARBA" id="ARBA00008210"/>
    </source>
</evidence>
<gene>
    <name evidence="5" type="primary">20214355</name>
    <name evidence="4" type="ORF">HELRODRAFT_69476</name>
</gene>
<dbReference type="HOGENOM" id="CLU_158942_4_0_1"/>
<dbReference type="CTD" id="20214355"/>
<reference evidence="6" key="1">
    <citation type="submission" date="2012-12" db="EMBL/GenBank/DDBJ databases">
        <authorList>
            <person name="Hellsten U."/>
            <person name="Grimwood J."/>
            <person name="Chapman J.A."/>
            <person name="Shapiro H."/>
            <person name="Aerts A."/>
            <person name="Otillar R.P."/>
            <person name="Terry A.Y."/>
            <person name="Boore J.L."/>
            <person name="Simakov O."/>
            <person name="Marletaz F."/>
            <person name="Cho S.-J."/>
            <person name="Edsinger-Gonzales E."/>
            <person name="Havlak P."/>
            <person name="Kuo D.-H."/>
            <person name="Larsson T."/>
            <person name="Lv J."/>
            <person name="Arendt D."/>
            <person name="Savage R."/>
            <person name="Osoegawa K."/>
            <person name="de Jong P."/>
            <person name="Lindberg D.R."/>
            <person name="Seaver E.C."/>
            <person name="Weisblat D.A."/>
            <person name="Putnam N.H."/>
            <person name="Grigoriev I.V."/>
            <person name="Rokhsar D.S."/>
        </authorList>
    </citation>
    <scope>NUCLEOTIDE SEQUENCE</scope>
</reference>
<keyword evidence="3" id="KW-0722">Serine protease inhibitor</keyword>
<dbReference type="GeneID" id="20214355"/>
<dbReference type="InParanoid" id="T1FZV7"/>
<dbReference type="Proteomes" id="UP000015101">
    <property type="component" value="Unassembled WGS sequence"/>
</dbReference>
<protein>
    <submittedName>
        <fullName evidence="4 5">Uncharacterized protein</fullName>
    </submittedName>
</protein>